<name>A0A8J5SAI7_ZIZPA</name>
<sequence>MLLHKCYTEFSCSGVWSFRLYIVDCQIYYMGTILYWWIIRMTTEPIAHLDALHVIHITCRILYACMLNKIFTSSTSVPGTDGQIVYIFHERGRTKQGLT</sequence>
<accession>A0A8J5SAI7</accession>
<comment type="caution">
    <text evidence="2">The sequence shown here is derived from an EMBL/GenBank/DDBJ whole genome shotgun (WGS) entry which is preliminary data.</text>
</comment>
<gene>
    <name evidence="2" type="ORF">GUJ93_ZPchr0006g40979</name>
</gene>
<reference evidence="2" key="1">
    <citation type="journal article" date="2021" name="bioRxiv">
        <title>Whole Genome Assembly and Annotation of Northern Wild Rice, Zizania palustris L., Supports a Whole Genome Duplication in the Zizania Genus.</title>
        <authorList>
            <person name="Haas M."/>
            <person name="Kono T."/>
            <person name="Macchietto M."/>
            <person name="Millas R."/>
            <person name="McGilp L."/>
            <person name="Shao M."/>
            <person name="Duquette J."/>
            <person name="Hirsch C.N."/>
            <person name="Kimball J."/>
        </authorList>
    </citation>
    <scope>NUCLEOTIDE SEQUENCE</scope>
    <source>
        <tissue evidence="2">Fresh leaf tissue</tissue>
    </source>
</reference>
<evidence type="ECO:0000256" key="1">
    <source>
        <dbReference type="SAM" id="Phobius"/>
    </source>
</evidence>
<organism evidence="2 3">
    <name type="scientific">Zizania palustris</name>
    <name type="common">Northern wild rice</name>
    <dbReference type="NCBI Taxonomy" id="103762"/>
    <lineage>
        <taxon>Eukaryota</taxon>
        <taxon>Viridiplantae</taxon>
        <taxon>Streptophyta</taxon>
        <taxon>Embryophyta</taxon>
        <taxon>Tracheophyta</taxon>
        <taxon>Spermatophyta</taxon>
        <taxon>Magnoliopsida</taxon>
        <taxon>Liliopsida</taxon>
        <taxon>Poales</taxon>
        <taxon>Poaceae</taxon>
        <taxon>BOP clade</taxon>
        <taxon>Oryzoideae</taxon>
        <taxon>Oryzeae</taxon>
        <taxon>Zizaniinae</taxon>
        <taxon>Zizania</taxon>
    </lineage>
</organism>
<dbReference type="AlphaFoldDB" id="A0A8J5SAI7"/>
<keyword evidence="1" id="KW-0472">Membrane</keyword>
<dbReference type="Proteomes" id="UP000729402">
    <property type="component" value="Unassembled WGS sequence"/>
</dbReference>
<keyword evidence="1" id="KW-1133">Transmembrane helix</keyword>
<evidence type="ECO:0000313" key="2">
    <source>
        <dbReference type="EMBL" id="KAG8071270.1"/>
    </source>
</evidence>
<protein>
    <submittedName>
        <fullName evidence="2">Uncharacterized protein</fullName>
    </submittedName>
</protein>
<keyword evidence="1" id="KW-0812">Transmembrane</keyword>
<proteinExistence type="predicted"/>
<dbReference type="EMBL" id="JAAALK010000283">
    <property type="protein sequence ID" value="KAG8071270.1"/>
    <property type="molecule type" value="Genomic_DNA"/>
</dbReference>
<evidence type="ECO:0000313" key="3">
    <source>
        <dbReference type="Proteomes" id="UP000729402"/>
    </source>
</evidence>
<reference evidence="2" key="2">
    <citation type="submission" date="2021-02" db="EMBL/GenBank/DDBJ databases">
        <authorList>
            <person name="Kimball J.A."/>
            <person name="Haas M.W."/>
            <person name="Macchietto M."/>
            <person name="Kono T."/>
            <person name="Duquette J."/>
            <person name="Shao M."/>
        </authorList>
    </citation>
    <scope>NUCLEOTIDE SEQUENCE</scope>
    <source>
        <tissue evidence="2">Fresh leaf tissue</tissue>
    </source>
</reference>
<keyword evidence="3" id="KW-1185">Reference proteome</keyword>
<feature type="transmembrane region" description="Helical" evidence="1">
    <location>
        <begin position="20"/>
        <end position="39"/>
    </location>
</feature>